<evidence type="ECO:0000313" key="6">
    <source>
        <dbReference type="EMBL" id="TWT66963.1"/>
    </source>
</evidence>
<feature type="binding site" evidence="3">
    <location>
        <position position="402"/>
    </location>
    <ligand>
        <name>CoA</name>
        <dbReference type="ChEBI" id="CHEBI:57287"/>
    </ligand>
</feature>
<protein>
    <submittedName>
        <fullName evidence="6">Propionyl-CoA:succinate CoA transferase</fullName>
        <ecNumber evidence="6">2.8.3.-</ecNumber>
    </submittedName>
</protein>
<dbReference type="Pfam" id="PF02550">
    <property type="entry name" value="AcetylCoA_hydro"/>
    <property type="match status" value="1"/>
</dbReference>
<dbReference type="SUPFAM" id="SSF100950">
    <property type="entry name" value="NagB/RpiA/CoA transferase-like"/>
    <property type="match status" value="2"/>
</dbReference>
<dbReference type="InterPro" id="IPR037171">
    <property type="entry name" value="NagB/RpiA_transferase-like"/>
</dbReference>
<dbReference type="GO" id="GO:0006084">
    <property type="term" value="P:acetyl-CoA metabolic process"/>
    <property type="evidence" value="ECO:0007669"/>
    <property type="project" value="InterPro"/>
</dbReference>
<dbReference type="PANTHER" id="PTHR43609:SF1">
    <property type="entry name" value="ACETYL-COA HYDROLASE"/>
    <property type="match status" value="1"/>
</dbReference>
<feature type="binding site" evidence="3">
    <location>
        <begin position="262"/>
        <end position="266"/>
    </location>
    <ligand>
        <name>CoA</name>
        <dbReference type="ChEBI" id="CHEBI:57287"/>
    </ligand>
</feature>
<dbReference type="OrthoDB" id="9801795at2"/>
<evidence type="ECO:0000256" key="1">
    <source>
        <dbReference type="ARBA" id="ARBA00009632"/>
    </source>
</evidence>
<evidence type="ECO:0000259" key="4">
    <source>
        <dbReference type="Pfam" id="PF02550"/>
    </source>
</evidence>
<reference evidence="6 7" key="1">
    <citation type="submission" date="2019-02" db="EMBL/GenBank/DDBJ databases">
        <title>Deep-cultivation of Planctomycetes and their phenomic and genomic characterization uncovers novel biology.</title>
        <authorList>
            <person name="Wiegand S."/>
            <person name="Jogler M."/>
            <person name="Boedeker C."/>
            <person name="Pinto D."/>
            <person name="Vollmers J."/>
            <person name="Rivas-Marin E."/>
            <person name="Kohn T."/>
            <person name="Peeters S.H."/>
            <person name="Heuer A."/>
            <person name="Rast P."/>
            <person name="Oberbeckmann S."/>
            <person name="Bunk B."/>
            <person name="Jeske O."/>
            <person name="Meyerdierks A."/>
            <person name="Storesund J.E."/>
            <person name="Kallscheuer N."/>
            <person name="Luecker S."/>
            <person name="Lage O.M."/>
            <person name="Pohl T."/>
            <person name="Merkel B.J."/>
            <person name="Hornburger P."/>
            <person name="Mueller R.-W."/>
            <person name="Bruemmer F."/>
            <person name="Labrenz M."/>
            <person name="Spormann A.M."/>
            <person name="Op Den Camp H."/>
            <person name="Overmann J."/>
            <person name="Amann R."/>
            <person name="Jetten M.S.M."/>
            <person name="Mascher T."/>
            <person name="Medema M.H."/>
            <person name="Devos D.P."/>
            <person name="Kaster A.-K."/>
            <person name="Ovreas L."/>
            <person name="Rohde M."/>
            <person name="Galperin M.Y."/>
            <person name="Jogler C."/>
        </authorList>
    </citation>
    <scope>NUCLEOTIDE SEQUENCE [LARGE SCALE GENOMIC DNA]</scope>
    <source>
        <strain evidence="6 7">Pla123a</strain>
    </source>
</reference>
<dbReference type="EMBL" id="SJPO01000013">
    <property type="protein sequence ID" value="TWT66963.1"/>
    <property type="molecule type" value="Genomic_DNA"/>
</dbReference>
<feature type="binding site" evidence="3">
    <location>
        <position position="378"/>
    </location>
    <ligand>
        <name>CoA</name>
        <dbReference type="ChEBI" id="CHEBI:57287"/>
    </ligand>
</feature>
<keyword evidence="7" id="KW-1185">Reference proteome</keyword>
<comment type="similarity">
    <text evidence="1">Belongs to the acetyl-CoA hydrolase/transferase family.</text>
</comment>
<evidence type="ECO:0000256" key="3">
    <source>
        <dbReference type="PIRSR" id="PIRSR617821-2"/>
    </source>
</evidence>
<gene>
    <name evidence="6" type="primary">scpC</name>
    <name evidence="6" type="ORF">Pla123a_43920</name>
</gene>
<evidence type="ECO:0000259" key="5">
    <source>
        <dbReference type="Pfam" id="PF13336"/>
    </source>
</evidence>
<sequence length="501" mass="54739">MSANANFPSITPEEVAEMIPNGALVGFSGFTPAGAAKATPRAIAARAKRLHDQGEEYKIRVLTGASTGPDLDETLSEADAIAWRAPYQSSRSLRQKINKQEVQFVDMHLSHLPQMVEQGFFGNLHTAVVEAVDVTPDGRVYLSSSVGVSPSLLRHADRVVIELNRRHSRRLSEMHDITVLPPPPHRSHIPIEQPLTKIGKPFATVDPKKIVGVIETNEPDGVAPFHPADDVSRRIAEHVVRFLADERRQGRIAPEFLPLQAGVGNVANAVMEGLGASDAIPAFYMYSEVFQDSLVELAESGRLLGASSTSLTLSDELLDHVYDNMDFFAPRVVLRPQELSNNPGVIRRLGVVAINTVIEMDIYGCANSTHVAGTQIMNGVGGSGDFTRNAHLSILVAPSTAKGGKISSVVPMVTHVDHNEHSVQVLVTEQGLADLRGLGPMERARKIIDQCAHPHYRDYLHKYLERSRTGHVRHDLTSCFELHQNLIDTGRMLPELESAAV</sequence>
<dbReference type="PANTHER" id="PTHR43609">
    <property type="entry name" value="ACETYL-COA HYDROLASE"/>
    <property type="match status" value="1"/>
</dbReference>
<feature type="domain" description="Acetyl-CoA hydrolase/transferase C-terminal" evidence="5">
    <location>
        <begin position="320"/>
        <end position="463"/>
    </location>
</feature>
<accession>A0A5C5XX82</accession>
<keyword evidence="6" id="KW-0808">Transferase</keyword>
<dbReference type="Gene3D" id="3.40.1080.20">
    <property type="entry name" value="Acetyl-CoA hydrolase/transferase C-terminal domain"/>
    <property type="match status" value="1"/>
</dbReference>
<feature type="active site" description="5-glutamyl coenzyme A thioester intermediate" evidence="2">
    <location>
        <position position="288"/>
    </location>
</feature>
<dbReference type="InterPro" id="IPR017821">
    <property type="entry name" value="Succinate_CoA_transferase"/>
</dbReference>
<dbReference type="FunFam" id="3.40.1080.20:FF:000001">
    <property type="entry name" value="Acetyl-CoA hydrolase Ach1"/>
    <property type="match status" value="1"/>
</dbReference>
<dbReference type="Proteomes" id="UP000318478">
    <property type="component" value="Unassembled WGS sequence"/>
</dbReference>
<feature type="binding site" evidence="3">
    <location>
        <position position="358"/>
    </location>
    <ligand>
        <name>CoA</name>
        <dbReference type="ChEBI" id="CHEBI:57287"/>
    </ligand>
</feature>
<name>A0A5C5XX82_9BACT</name>
<organism evidence="6 7">
    <name type="scientific">Posidoniimonas polymericola</name>
    <dbReference type="NCBI Taxonomy" id="2528002"/>
    <lineage>
        <taxon>Bacteria</taxon>
        <taxon>Pseudomonadati</taxon>
        <taxon>Planctomycetota</taxon>
        <taxon>Planctomycetia</taxon>
        <taxon>Pirellulales</taxon>
        <taxon>Lacipirellulaceae</taxon>
        <taxon>Posidoniimonas</taxon>
    </lineage>
</organism>
<evidence type="ECO:0000313" key="7">
    <source>
        <dbReference type="Proteomes" id="UP000318478"/>
    </source>
</evidence>
<dbReference type="Gene3D" id="3.40.1080.10">
    <property type="entry name" value="Glutaconate Coenzyme A-transferase"/>
    <property type="match status" value="1"/>
</dbReference>
<feature type="binding site" evidence="3">
    <location>
        <position position="382"/>
    </location>
    <ligand>
        <name>CoA</name>
        <dbReference type="ChEBI" id="CHEBI:57287"/>
    </ligand>
</feature>
<dbReference type="AlphaFoldDB" id="A0A5C5XX82"/>
<feature type="domain" description="Acetyl-CoA hydrolase/transferase N-terminal" evidence="4">
    <location>
        <begin position="10"/>
        <end position="215"/>
    </location>
</feature>
<comment type="caution">
    <text evidence="6">The sequence shown here is derived from an EMBL/GenBank/DDBJ whole genome shotgun (WGS) entry which is preliminary data.</text>
</comment>
<dbReference type="GO" id="GO:0008775">
    <property type="term" value="F:acetate CoA-transferase activity"/>
    <property type="evidence" value="ECO:0007669"/>
    <property type="project" value="InterPro"/>
</dbReference>
<dbReference type="InterPro" id="IPR038460">
    <property type="entry name" value="AcetylCoA_hyd_C_sf"/>
</dbReference>
<dbReference type="RefSeq" id="WP_146590928.1">
    <property type="nucleotide sequence ID" value="NZ_SJPO01000013.1"/>
</dbReference>
<dbReference type="GO" id="GO:0003986">
    <property type="term" value="F:acetyl-CoA hydrolase activity"/>
    <property type="evidence" value="ECO:0007669"/>
    <property type="project" value="TreeGrafter"/>
</dbReference>
<dbReference type="EC" id="2.8.3.-" evidence="6"/>
<dbReference type="NCBIfam" id="TIGR03458">
    <property type="entry name" value="YgfH_subfam"/>
    <property type="match status" value="1"/>
</dbReference>
<dbReference type="Pfam" id="PF13336">
    <property type="entry name" value="AcetylCoA_hyd_C"/>
    <property type="match status" value="1"/>
</dbReference>
<dbReference type="InterPro" id="IPR046433">
    <property type="entry name" value="ActCoA_hydro"/>
</dbReference>
<dbReference type="InterPro" id="IPR026888">
    <property type="entry name" value="AcetylCoA_hyd_C"/>
</dbReference>
<dbReference type="InterPro" id="IPR003702">
    <property type="entry name" value="ActCoA_hydro_N"/>
</dbReference>
<dbReference type="GO" id="GO:0006083">
    <property type="term" value="P:acetate metabolic process"/>
    <property type="evidence" value="ECO:0007669"/>
    <property type="project" value="InterPro"/>
</dbReference>
<dbReference type="Gene3D" id="3.30.750.70">
    <property type="entry name" value="4-hydroxybutyrate coenzyme like domains"/>
    <property type="match status" value="1"/>
</dbReference>
<evidence type="ECO:0000256" key="2">
    <source>
        <dbReference type="PIRSR" id="PIRSR617821-1"/>
    </source>
</evidence>
<proteinExistence type="inferred from homology"/>